<dbReference type="EMBL" id="KL198110">
    <property type="protein sequence ID" value="KDQ07293.1"/>
    <property type="molecule type" value="Genomic_DNA"/>
</dbReference>
<evidence type="ECO:0000313" key="2">
    <source>
        <dbReference type="EMBL" id="KDQ07293.1"/>
    </source>
</evidence>
<gene>
    <name evidence="2" type="ORF">BOTBODRAFT_38910</name>
</gene>
<dbReference type="InterPro" id="IPR009291">
    <property type="entry name" value="Vps62"/>
</dbReference>
<dbReference type="PANTHER" id="PTHR48171">
    <property type="entry name" value="DUF946 FAMILY PROTEIN"/>
    <property type="match status" value="1"/>
</dbReference>
<dbReference type="InParanoid" id="A0A067LVD5"/>
<evidence type="ECO:0000256" key="1">
    <source>
        <dbReference type="SAM" id="MobiDB-lite"/>
    </source>
</evidence>
<dbReference type="Proteomes" id="UP000027195">
    <property type="component" value="Unassembled WGS sequence"/>
</dbReference>
<accession>A0A067LVD5</accession>
<feature type="region of interest" description="Disordered" evidence="1">
    <location>
        <begin position="43"/>
        <end position="62"/>
    </location>
</feature>
<keyword evidence="3" id="KW-1185">Reference proteome</keyword>
<reference evidence="3" key="1">
    <citation type="journal article" date="2014" name="Proc. Natl. Acad. Sci. U.S.A.">
        <title>Extensive sampling of basidiomycete genomes demonstrates inadequacy of the white-rot/brown-rot paradigm for wood decay fungi.</title>
        <authorList>
            <person name="Riley R."/>
            <person name="Salamov A.A."/>
            <person name="Brown D.W."/>
            <person name="Nagy L.G."/>
            <person name="Floudas D."/>
            <person name="Held B.W."/>
            <person name="Levasseur A."/>
            <person name="Lombard V."/>
            <person name="Morin E."/>
            <person name="Otillar R."/>
            <person name="Lindquist E.A."/>
            <person name="Sun H."/>
            <person name="LaButti K.M."/>
            <person name="Schmutz J."/>
            <person name="Jabbour D."/>
            <person name="Luo H."/>
            <person name="Baker S.E."/>
            <person name="Pisabarro A.G."/>
            <person name="Walton J.D."/>
            <person name="Blanchette R.A."/>
            <person name="Henrissat B."/>
            <person name="Martin F."/>
            <person name="Cullen D."/>
            <person name="Hibbett D.S."/>
            <person name="Grigoriev I.V."/>
        </authorList>
    </citation>
    <scope>NUCLEOTIDE SEQUENCE [LARGE SCALE GENOMIC DNA]</scope>
    <source>
        <strain evidence="3">FD-172 SS1</strain>
    </source>
</reference>
<feature type="compositionally biased region" description="Pro residues" evidence="1">
    <location>
        <begin position="92"/>
        <end position="101"/>
    </location>
</feature>
<feature type="region of interest" description="Disordered" evidence="1">
    <location>
        <begin position="82"/>
        <end position="122"/>
    </location>
</feature>
<proteinExistence type="predicted"/>
<evidence type="ECO:0008006" key="4">
    <source>
        <dbReference type="Google" id="ProtNLM"/>
    </source>
</evidence>
<name>A0A067LVD5_BOTB1</name>
<dbReference type="STRING" id="930990.A0A067LVD5"/>
<organism evidence="2 3">
    <name type="scientific">Botryobasidium botryosum (strain FD-172 SS1)</name>
    <dbReference type="NCBI Taxonomy" id="930990"/>
    <lineage>
        <taxon>Eukaryota</taxon>
        <taxon>Fungi</taxon>
        <taxon>Dikarya</taxon>
        <taxon>Basidiomycota</taxon>
        <taxon>Agaricomycotina</taxon>
        <taxon>Agaricomycetes</taxon>
        <taxon>Cantharellales</taxon>
        <taxon>Botryobasidiaceae</taxon>
        <taxon>Botryobasidium</taxon>
    </lineage>
</organism>
<dbReference type="OrthoDB" id="188042at2759"/>
<sequence>MIGTSAVIVVDEVRGAEPDVMGDRDRIVSRAVDVSDHNIFHTTMASTEEQKEQTPQTNTPGDESKIAAAKIALKVHDEAVGPGAVVTTPHPITTPPPPPDATPSEPDRPPTPPVHQTYEPPVDGKINEVPIYAIVYAPLLHCYDKERYWPGSVLVHLEHCHPETYDGDLIDIPRDVVGKPAMLTLPQVNKDDVFLKLDVEPKEEPDIDYLTSRVGIPNLSTGKSVAPAWMLVIDKTKELGPGIVDVFYFFFWPFNFGPTVMGKHFGNHVGDWEHAMIRFRSGVPYAMHLSSHSDGEAYEWSALEKRGIRPVIYPAEGSHALYPKPGTHNYSGVPLGPSDHTSRGPIWDPTLNYVAASFDLENNLFMHLPSTAPPSPDISPADVVSILAFKGKWGNSFSKIRKLKEHALRVDQKLVGLVWAQGCSGPCDKSLDRKGMNRWGERKLFASV</sequence>
<dbReference type="Pfam" id="PF06101">
    <property type="entry name" value="Vps62"/>
    <property type="match status" value="1"/>
</dbReference>
<dbReference type="HOGENOM" id="CLU_611089_0_0_1"/>
<evidence type="ECO:0000313" key="3">
    <source>
        <dbReference type="Proteomes" id="UP000027195"/>
    </source>
</evidence>
<dbReference type="AlphaFoldDB" id="A0A067LVD5"/>
<protein>
    <recommendedName>
        <fullName evidence="4">Vacuolar protein sorting-associated protein 62</fullName>
    </recommendedName>
</protein>
<dbReference type="PANTHER" id="PTHR48171:SF1">
    <property type="entry name" value="VACUOLAR PROTEIN SORTING-ASSOCIATED PROTEIN 62"/>
    <property type="match status" value="1"/>
</dbReference>
<feature type="compositionally biased region" description="Polar residues" evidence="1">
    <location>
        <begin position="43"/>
        <end position="61"/>
    </location>
</feature>